<comment type="caution">
    <text evidence="1">The sequence shown here is derived from an EMBL/GenBank/DDBJ whole genome shotgun (WGS) entry which is preliminary data.</text>
</comment>
<sequence>MAVNPIIFDLKYTPYSLKRGDSTDEKRAHREERAFYDMTGGKNILGYMMTEDKQRGTFTNLEYLQKSMDVFNQNGMIFPEELEQIKNAPLRTKGISGTAFSHYAKRIRPR</sequence>
<proteinExistence type="predicted"/>
<evidence type="ECO:0000313" key="2">
    <source>
        <dbReference type="Proteomes" id="UP000824204"/>
    </source>
</evidence>
<accession>A0A9D1V8R9</accession>
<evidence type="ECO:0000313" key="1">
    <source>
        <dbReference type="EMBL" id="HIX08272.1"/>
    </source>
</evidence>
<reference evidence="1" key="1">
    <citation type="journal article" date="2021" name="PeerJ">
        <title>Extensive microbial diversity within the chicken gut microbiome revealed by metagenomics and culture.</title>
        <authorList>
            <person name="Gilroy R."/>
            <person name="Ravi A."/>
            <person name="Getino M."/>
            <person name="Pursley I."/>
            <person name="Horton D.L."/>
            <person name="Alikhan N.F."/>
            <person name="Baker D."/>
            <person name="Gharbi K."/>
            <person name="Hall N."/>
            <person name="Watson M."/>
            <person name="Adriaenssens E.M."/>
            <person name="Foster-Nyarko E."/>
            <person name="Jarju S."/>
            <person name="Secka A."/>
            <person name="Antonio M."/>
            <person name="Oren A."/>
            <person name="Chaudhuri R.R."/>
            <person name="La Ragione R."/>
            <person name="Hildebrand F."/>
            <person name="Pallen M.J."/>
        </authorList>
    </citation>
    <scope>NUCLEOTIDE SEQUENCE</scope>
    <source>
        <strain evidence="1">811</strain>
    </source>
</reference>
<name>A0A9D1V8R9_9FIRM</name>
<dbReference type="Proteomes" id="UP000824204">
    <property type="component" value="Unassembled WGS sequence"/>
</dbReference>
<dbReference type="EMBL" id="DXFX01000096">
    <property type="protein sequence ID" value="HIX08272.1"/>
    <property type="molecule type" value="Genomic_DNA"/>
</dbReference>
<organism evidence="1 2">
    <name type="scientific">Candidatus Borkfalkia faecipullorum</name>
    <dbReference type="NCBI Taxonomy" id="2838510"/>
    <lineage>
        <taxon>Bacteria</taxon>
        <taxon>Bacillati</taxon>
        <taxon>Bacillota</taxon>
        <taxon>Clostridia</taxon>
        <taxon>Christensenellales</taxon>
        <taxon>Christensenellaceae</taxon>
        <taxon>Candidatus Borkfalkia</taxon>
    </lineage>
</organism>
<protein>
    <submittedName>
        <fullName evidence="1">Uncharacterized protein</fullName>
    </submittedName>
</protein>
<gene>
    <name evidence="1" type="ORF">H9741_07375</name>
</gene>
<dbReference type="AlphaFoldDB" id="A0A9D1V8R9"/>
<reference evidence="1" key="2">
    <citation type="submission" date="2021-04" db="EMBL/GenBank/DDBJ databases">
        <authorList>
            <person name="Gilroy R."/>
        </authorList>
    </citation>
    <scope>NUCLEOTIDE SEQUENCE</scope>
    <source>
        <strain evidence="1">811</strain>
    </source>
</reference>